<sequence length="556" mass="61345">MASNNPPLDILADDSRRFSPAWRFPHQDARRQLIAERDRTTSARGEVTDLFERLHDILGALRADLDGAAAAAAAAAAVAVEDKETTTNASTTTTGAVDKEQDDEFDIVIVSADIPLDWIDCTHCARNGLKRQHKAQARRSQHDPEHHHHHHHHQLNQDSSATTNGIHKHAVNSATSDEAAINKSTAESTTTTTTTTASNIDSNALFQFTAALVTMEADARGEPPPAPSPLPLRATTDYILDCLDRDVSTLLTSMARVISTMGEEVDKEMEKKAAVQAQKAAERAEKKQKRMEKKMKREQKEKTKKKKQEEMAEEMEKSSGELPQDKKGGEIGDWEAVIAADYPIAHNEPPKSITIETESASHHQEAKQQAKSILSTGSNSKKSARTVTISDQVSILRRCTIDPTGSKNTSTKIPNGKASILNTNPNQKRKRTVTIHSTEQKDNNSASHESHSDCEGEGENDGEGGDKQNPKHTVALDPTVKVAQQIHKLTIRRIDRLERDLAIDESLFLAHLNKLYNELMVGWRVTYANGLSLHSPLDWRLVEEVAGQVEFAPVEM</sequence>
<feature type="compositionally biased region" description="Basic and acidic residues" evidence="1">
    <location>
        <begin position="438"/>
        <end position="454"/>
    </location>
</feature>
<feature type="region of interest" description="Disordered" evidence="1">
    <location>
        <begin position="400"/>
        <end position="473"/>
    </location>
</feature>
<proteinExistence type="predicted"/>
<feature type="compositionally biased region" description="Basic residues" evidence="1">
    <location>
        <begin position="286"/>
        <end position="306"/>
    </location>
</feature>
<feature type="compositionally biased region" description="Basic and acidic residues" evidence="1">
    <location>
        <begin position="359"/>
        <end position="368"/>
    </location>
</feature>
<dbReference type="InParanoid" id="A0A2T3A9L0"/>
<dbReference type="AlphaFoldDB" id="A0A2T3A9L0"/>
<feature type="region of interest" description="Disordered" evidence="1">
    <location>
        <begin position="130"/>
        <end position="160"/>
    </location>
</feature>
<feature type="region of interest" description="Disordered" evidence="1">
    <location>
        <begin position="357"/>
        <end position="386"/>
    </location>
</feature>
<evidence type="ECO:0000313" key="2">
    <source>
        <dbReference type="EMBL" id="PSR87285.1"/>
    </source>
</evidence>
<organism evidence="2 3">
    <name type="scientific">Coniella lustricola</name>
    <dbReference type="NCBI Taxonomy" id="2025994"/>
    <lineage>
        <taxon>Eukaryota</taxon>
        <taxon>Fungi</taxon>
        <taxon>Dikarya</taxon>
        <taxon>Ascomycota</taxon>
        <taxon>Pezizomycotina</taxon>
        <taxon>Sordariomycetes</taxon>
        <taxon>Sordariomycetidae</taxon>
        <taxon>Diaporthales</taxon>
        <taxon>Schizoparmaceae</taxon>
        <taxon>Coniella</taxon>
    </lineage>
</organism>
<feature type="compositionally biased region" description="Polar residues" evidence="1">
    <location>
        <begin position="172"/>
        <end position="188"/>
    </location>
</feature>
<feature type="region of interest" description="Disordered" evidence="1">
    <location>
        <begin position="276"/>
        <end position="329"/>
    </location>
</feature>
<feature type="compositionally biased region" description="Polar residues" evidence="1">
    <location>
        <begin position="403"/>
        <end position="413"/>
    </location>
</feature>
<reference evidence="2 3" key="1">
    <citation type="journal article" date="2018" name="Mycol. Prog.">
        <title>Coniella lustricola, a new species from submerged detritus.</title>
        <authorList>
            <person name="Raudabaugh D.B."/>
            <person name="Iturriaga T."/>
            <person name="Carver A."/>
            <person name="Mondo S."/>
            <person name="Pangilinan J."/>
            <person name="Lipzen A."/>
            <person name="He G."/>
            <person name="Amirebrahimi M."/>
            <person name="Grigoriev I.V."/>
            <person name="Miller A.N."/>
        </authorList>
    </citation>
    <scope>NUCLEOTIDE SEQUENCE [LARGE SCALE GENOMIC DNA]</scope>
    <source>
        <strain evidence="2 3">B22-T-1</strain>
    </source>
</reference>
<protein>
    <submittedName>
        <fullName evidence="2">Uncharacterized protein</fullName>
    </submittedName>
</protein>
<gene>
    <name evidence="2" type="ORF">BD289DRAFT_235764</name>
</gene>
<evidence type="ECO:0000256" key="1">
    <source>
        <dbReference type="SAM" id="MobiDB-lite"/>
    </source>
</evidence>
<dbReference type="EMBL" id="KZ678430">
    <property type="protein sequence ID" value="PSR87285.1"/>
    <property type="molecule type" value="Genomic_DNA"/>
</dbReference>
<accession>A0A2T3A9L0</accession>
<feature type="region of interest" description="Disordered" evidence="1">
    <location>
        <begin position="172"/>
        <end position="195"/>
    </location>
</feature>
<evidence type="ECO:0000313" key="3">
    <source>
        <dbReference type="Proteomes" id="UP000241462"/>
    </source>
</evidence>
<keyword evidence="3" id="KW-1185">Reference proteome</keyword>
<name>A0A2T3A9L0_9PEZI</name>
<feature type="compositionally biased region" description="Basic and acidic residues" evidence="1">
    <location>
        <begin position="307"/>
        <end position="329"/>
    </location>
</feature>
<feature type="compositionally biased region" description="Polar residues" evidence="1">
    <location>
        <begin position="369"/>
        <end position="386"/>
    </location>
</feature>
<dbReference type="Proteomes" id="UP000241462">
    <property type="component" value="Unassembled WGS sequence"/>
</dbReference>
<feature type="compositionally biased region" description="Basic residues" evidence="1">
    <location>
        <begin position="130"/>
        <end position="139"/>
    </location>
</feature>